<accession>A0A284QP89</accession>
<gene>
    <name evidence="2" type="ORF">ARMOST_01526</name>
</gene>
<feature type="compositionally biased region" description="Basic residues" evidence="1">
    <location>
        <begin position="348"/>
        <end position="360"/>
    </location>
</feature>
<reference evidence="3" key="1">
    <citation type="journal article" date="2017" name="Nat. Ecol. Evol.">
        <title>Genome expansion and lineage-specific genetic innovations in the forest pathogenic fungi Armillaria.</title>
        <authorList>
            <person name="Sipos G."/>
            <person name="Prasanna A.N."/>
            <person name="Walter M.C."/>
            <person name="O'Connor E."/>
            <person name="Balint B."/>
            <person name="Krizsan K."/>
            <person name="Kiss B."/>
            <person name="Hess J."/>
            <person name="Varga T."/>
            <person name="Slot J."/>
            <person name="Riley R."/>
            <person name="Boka B."/>
            <person name="Rigling D."/>
            <person name="Barry K."/>
            <person name="Lee J."/>
            <person name="Mihaltcheva S."/>
            <person name="LaButti K."/>
            <person name="Lipzen A."/>
            <person name="Waldron R."/>
            <person name="Moloney N.M."/>
            <person name="Sperisen C."/>
            <person name="Kredics L."/>
            <person name="Vagvoelgyi C."/>
            <person name="Patrignani A."/>
            <person name="Fitzpatrick D."/>
            <person name="Nagy I."/>
            <person name="Doyle S."/>
            <person name="Anderson J.B."/>
            <person name="Grigoriev I.V."/>
            <person name="Gueldener U."/>
            <person name="Muensterkoetter M."/>
            <person name="Nagy L.G."/>
        </authorList>
    </citation>
    <scope>NUCLEOTIDE SEQUENCE [LARGE SCALE GENOMIC DNA]</scope>
    <source>
        <strain evidence="3">C18/9</strain>
    </source>
</reference>
<protein>
    <recommendedName>
        <fullName evidence="4">F-box domain-containing protein</fullName>
    </recommendedName>
</protein>
<feature type="compositionally biased region" description="Acidic residues" evidence="1">
    <location>
        <begin position="854"/>
        <end position="885"/>
    </location>
</feature>
<name>A0A284QP89_ARMOS</name>
<keyword evidence="3" id="KW-1185">Reference proteome</keyword>
<evidence type="ECO:0000313" key="2">
    <source>
        <dbReference type="EMBL" id="SJK98263.1"/>
    </source>
</evidence>
<feature type="region of interest" description="Disordered" evidence="1">
    <location>
        <begin position="290"/>
        <end position="378"/>
    </location>
</feature>
<feature type="compositionally biased region" description="Low complexity" evidence="1">
    <location>
        <begin position="362"/>
        <end position="376"/>
    </location>
</feature>
<dbReference type="Gene3D" id="3.80.10.10">
    <property type="entry name" value="Ribonuclease Inhibitor"/>
    <property type="match status" value="1"/>
</dbReference>
<dbReference type="EMBL" id="FUEG01000001">
    <property type="protein sequence ID" value="SJK98263.1"/>
    <property type="molecule type" value="Genomic_DNA"/>
</dbReference>
<feature type="region of interest" description="Disordered" evidence="1">
    <location>
        <begin position="129"/>
        <end position="165"/>
    </location>
</feature>
<sequence length="922" mass="101772">MDGEDGRMLMDDDQWQIIDGDDWWRTSYTSVSWAPSTTPTKKVAVLPPLTVDDQPAVQGDMDLSLSCSLPGVQAALGALDRYEADVGFNFSQSSEAMSVSDASHCDGMNIGRWNELIADLFGDIPTYAASSSASSRGTPSPCPSASTSSASTSSAASTSAPNTPATKLNASANSFVPTFVYPVPSQNHKIKITKDEQGFYMGVDEEDERDEIEEEIRNIIGSYEEKAHSVFAPFAPDERKSPDSDDDAFVVKMPKRRVLEDDEGWIGFGEKDKVQRKKDLFDALTRRCRSAVPDKTSTTEGWIEPKRQSSVAPSTTSTGWIELGSASPPRDPKPPAKDSPKQGQGQGKRSRPAPKTHKRGGSSVSSFSSTSSRSSSLHAPLYPLPSRSGYPPYPMFNPPAYVYRPYFYGPHPGYFQPMMNYSQRIDSLVNVFTDSVFQNRIHDDDPEIGLSRIQPCMRSEQKIQYQSPICKIPLELLSEIFAQCCTFSVAINHTHLIEPTALYLSQTCSVWRNIVISMPRLWSMITIHGANVHKRPLPAKRLLCTYLAHSAQAPLNLRLVCASSTPIPDDHVFLDFLRTLLHQCKNRRVSLTTDLENSRATFIAAFNLLFTPHAANIHNVTLLPGLGLFILFYPDLSQLTVTRPTYWDMISLAMAGSSRNVSRIDFVDCSVADICSIGSVFPKLTQMAIQNPLRSASPDNTRIPLLVSLTITLPKPRLQPLNNIFETFSLPNLTSLAICASVLPVDTFIAFLEKSPVLRTLTVSSCVSNFSLVIAASKNLAVLDIYVFEECLDEIFDVIESSRRPSEAIVLRMVEKKGEDEVDVSCPEDKGFSGGSQDDDSSAHAGPPSKAEDHDDEESDSEDEQNSDDDSEDESDSAEESDEEETKAAYKMANPAVIQGARLRYHNRMRRFRAAGRRIAIC</sequence>
<evidence type="ECO:0000313" key="3">
    <source>
        <dbReference type="Proteomes" id="UP000219338"/>
    </source>
</evidence>
<feature type="compositionally biased region" description="Basic and acidic residues" evidence="1">
    <location>
        <begin position="330"/>
        <end position="340"/>
    </location>
</feature>
<evidence type="ECO:0000256" key="1">
    <source>
        <dbReference type="SAM" id="MobiDB-lite"/>
    </source>
</evidence>
<feature type="region of interest" description="Disordered" evidence="1">
    <location>
        <begin position="820"/>
        <end position="893"/>
    </location>
</feature>
<dbReference type="Proteomes" id="UP000219338">
    <property type="component" value="Unassembled WGS sequence"/>
</dbReference>
<feature type="compositionally biased region" description="Polar residues" evidence="1">
    <location>
        <begin position="308"/>
        <end position="319"/>
    </location>
</feature>
<evidence type="ECO:0008006" key="4">
    <source>
        <dbReference type="Google" id="ProtNLM"/>
    </source>
</evidence>
<organism evidence="2 3">
    <name type="scientific">Armillaria ostoyae</name>
    <name type="common">Armillaria root rot fungus</name>
    <dbReference type="NCBI Taxonomy" id="47428"/>
    <lineage>
        <taxon>Eukaryota</taxon>
        <taxon>Fungi</taxon>
        <taxon>Dikarya</taxon>
        <taxon>Basidiomycota</taxon>
        <taxon>Agaricomycotina</taxon>
        <taxon>Agaricomycetes</taxon>
        <taxon>Agaricomycetidae</taxon>
        <taxon>Agaricales</taxon>
        <taxon>Marasmiineae</taxon>
        <taxon>Physalacriaceae</taxon>
        <taxon>Armillaria</taxon>
    </lineage>
</organism>
<dbReference type="InterPro" id="IPR032675">
    <property type="entry name" value="LRR_dom_sf"/>
</dbReference>
<proteinExistence type="predicted"/>
<dbReference type="OrthoDB" id="2269034at2759"/>
<dbReference type="AlphaFoldDB" id="A0A284QP89"/>
<dbReference type="STRING" id="47428.A0A284QP89"/>